<keyword evidence="2" id="KW-1185">Reference proteome</keyword>
<gene>
    <name evidence="1" type="ORF">ATANTOWER_002880</name>
</gene>
<comment type="caution">
    <text evidence="1">The sequence shown here is derived from an EMBL/GenBank/DDBJ whole genome shotgun (WGS) entry which is preliminary data.</text>
</comment>
<reference evidence="1 2" key="1">
    <citation type="submission" date="2021-07" db="EMBL/GenBank/DDBJ databases">
        <authorList>
            <person name="Palmer J.M."/>
        </authorList>
    </citation>
    <scope>NUCLEOTIDE SEQUENCE [LARGE SCALE GENOMIC DNA]</scope>
    <source>
        <strain evidence="1 2">AT_MEX2019</strain>
        <tissue evidence="1">Muscle</tissue>
    </source>
</reference>
<accession>A0ABU7C5A0</accession>
<sequence length="104" mass="12097">MAYGDNSDGVGLERLHVYPRLFRTLEIEDFFHTWPVFFCPSWGTGYPEAKYYFTLQHFKGQRGKVEWAVQDLCICCCSLSGGYLKCSEALLQARFEGLNERLKR</sequence>
<organism evidence="1 2">
    <name type="scientific">Ataeniobius toweri</name>
    <dbReference type="NCBI Taxonomy" id="208326"/>
    <lineage>
        <taxon>Eukaryota</taxon>
        <taxon>Metazoa</taxon>
        <taxon>Chordata</taxon>
        <taxon>Craniata</taxon>
        <taxon>Vertebrata</taxon>
        <taxon>Euteleostomi</taxon>
        <taxon>Actinopterygii</taxon>
        <taxon>Neopterygii</taxon>
        <taxon>Teleostei</taxon>
        <taxon>Neoteleostei</taxon>
        <taxon>Acanthomorphata</taxon>
        <taxon>Ovalentaria</taxon>
        <taxon>Atherinomorphae</taxon>
        <taxon>Cyprinodontiformes</taxon>
        <taxon>Goodeidae</taxon>
        <taxon>Ataeniobius</taxon>
    </lineage>
</organism>
<proteinExistence type="predicted"/>
<dbReference type="Proteomes" id="UP001345963">
    <property type="component" value="Unassembled WGS sequence"/>
</dbReference>
<evidence type="ECO:0000313" key="1">
    <source>
        <dbReference type="EMBL" id="MED6258096.1"/>
    </source>
</evidence>
<protein>
    <submittedName>
        <fullName evidence="1">Uncharacterized protein</fullName>
    </submittedName>
</protein>
<dbReference type="EMBL" id="JAHUTI010079976">
    <property type="protein sequence ID" value="MED6258096.1"/>
    <property type="molecule type" value="Genomic_DNA"/>
</dbReference>
<name>A0ABU7C5A0_9TELE</name>
<evidence type="ECO:0000313" key="2">
    <source>
        <dbReference type="Proteomes" id="UP001345963"/>
    </source>
</evidence>